<protein>
    <recommendedName>
        <fullName evidence="12">SWI/SNF-related matrix-associated actin-dependent regulator of chromatin subfamily A containing DEAD/H box 1 homolog</fullName>
        <ecNumber evidence="3">3.6.4.12</ecNumber>
    </recommendedName>
</protein>
<evidence type="ECO:0000256" key="9">
    <source>
        <dbReference type="ARBA" id="ARBA00023125"/>
    </source>
</evidence>
<evidence type="ECO:0000313" key="17">
    <source>
        <dbReference type="Proteomes" id="UP001153636"/>
    </source>
</evidence>
<reference evidence="16" key="1">
    <citation type="submission" date="2022-01" db="EMBL/GenBank/DDBJ databases">
        <authorList>
            <person name="King R."/>
        </authorList>
    </citation>
    <scope>NUCLEOTIDE SEQUENCE</scope>
</reference>
<evidence type="ECO:0000256" key="3">
    <source>
        <dbReference type="ARBA" id="ARBA00012551"/>
    </source>
</evidence>
<dbReference type="EC" id="3.6.4.12" evidence="3"/>
<evidence type="ECO:0000256" key="12">
    <source>
        <dbReference type="ARBA" id="ARBA00069890"/>
    </source>
</evidence>
<feature type="domain" description="Helicase C-terminal" evidence="15">
    <location>
        <begin position="810"/>
        <end position="974"/>
    </location>
</feature>
<dbReference type="GO" id="GO:0005524">
    <property type="term" value="F:ATP binding"/>
    <property type="evidence" value="ECO:0007669"/>
    <property type="project" value="UniProtKB-KW"/>
</dbReference>
<keyword evidence="17" id="KW-1185">Reference proteome</keyword>
<dbReference type="SMART" id="SM00490">
    <property type="entry name" value="HELICc"/>
    <property type="match status" value="1"/>
</dbReference>
<evidence type="ECO:0000256" key="8">
    <source>
        <dbReference type="ARBA" id="ARBA00022853"/>
    </source>
</evidence>
<dbReference type="Pfam" id="PF00271">
    <property type="entry name" value="Helicase_C"/>
    <property type="match status" value="1"/>
</dbReference>
<dbReference type="PROSITE" id="PS51194">
    <property type="entry name" value="HELICASE_CTER"/>
    <property type="match status" value="1"/>
</dbReference>
<feature type="compositionally biased region" description="Polar residues" evidence="13">
    <location>
        <begin position="163"/>
        <end position="173"/>
    </location>
</feature>
<feature type="region of interest" description="Disordered" evidence="13">
    <location>
        <begin position="85"/>
        <end position="173"/>
    </location>
</feature>
<dbReference type="InterPro" id="IPR049730">
    <property type="entry name" value="SNF2/RAD54-like_C"/>
</dbReference>
<dbReference type="SUPFAM" id="SSF52540">
    <property type="entry name" value="P-loop containing nucleoside triphosphate hydrolases"/>
    <property type="match status" value="2"/>
</dbReference>
<keyword evidence="6" id="KW-0347">Helicase</keyword>
<feature type="domain" description="Helicase ATP-binding" evidence="14">
    <location>
        <begin position="457"/>
        <end position="627"/>
    </location>
</feature>
<evidence type="ECO:0000256" key="7">
    <source>
        <dbReference type="ARBA" id="ARBA00022840"/>
    </source>
</evidence>
<evidence type="ECO:0000256" key="4">
    <source>
        <dbReference type="ARBA" id="ARBA00022741"/>
    </source>
</evidence>
<evidence type="ECO:0000256" key="2">
    <source>
        <dbReference type="ARBA" id="ARBA00007025"/>
    </source>
</evidence>
<evidence type="ECO:0000313" key="16">
    <source>
        <dbReference type="EMBL" id="CAH1109949.1"/>
    </source>
</evidence>
<dbReference type="PROSITE" id="PS51192">
    <property type="entry name" value="HELICASE_ATP_BIND_1"/>
    <property type="match status" value="1"/>
</dbReference>
<dbReference type="GO" id="GO:0003677">
    <property type="term" value="F:DNA binding"/>
    <property type="evidence" value="ECO:0007669"/>
    <property type="project" value="UniProtKB-KW"/>
</dbReference>
<feature type="region of interest" description="Disordered" evidence="13">
    <location>
        <begin position="279"/>
        <end position="329"/>
    </location>
</feature>
<dbReference type="Gene3D" id="3.40.50.300">
    <property type="entry name" value="P-loop containing nucleotide triphosphate hydrolases"/>
    <property type="match status" value="1"/>
</dbReference>
<proteinExistence type="inferred from homology"/>
<gene>
    <name evidence="16" type="ORF">PSYICH_LOCUS10653</name>
</gene>
<dbReference type="Proteomes" id="UP001153636">
    <property type="component" value="Chromosome 4"/>
</dbReference>
<dbReference type="PANTHER" id="PTHR10799">
    <property type="entry name" value="SNF2/RAD54 HELICASE FAMILY"/>
    <property type="match status" value="1"/>
</dbReference>
<organism evidence="16 17">
    <name type="scientific">Psylliodes chrysocephalus</name>
    <dbReference type="NCBI Taxonomy" id="3402493"/>
    <lineage>
        <taxon>Eukaryota</taxon>
        <taxon>Metazoa</taxon>
        <taxon>Ecdysozoa</taxon>
        <taxon>Arthropoda</taxon>
        <taxon>Hexapoda</taxon>
        <taxon>Insecta</taxon>
        <taxon>Pterygota</taxon>
        <taxon>Neoptera</taxon>
        <taxon>Endopterygota</taxon>
        <taxon>Coleoptera</taxon>
        <taxon>Polyphaga</taxon>
        <taxon>Cucujiformia</taxon>
        <taxon>Chrysomeloidea</taxon>
        <taxon>Chrysomelidae</taxon>
        <taxon>Galerucinae</taxon>
        <taxon>Alticini</taxon>
        <taxon>Psylliodes</taxon>
    </lineage>
</organism>
<feature type="compositionally biased region" description="Low complexity" evidence="13">
    <location>
        <begin position="148"/>
        <end position="162"/>
    </location>
</feature>
<dbReference type="InterPro" id="IPR000330">
    <property type="entry name" value="SNF2_N"/>
</dbReference>
<keyword evidence="10" id="KW-0539">Nucleus</keyword>
<dbReference type="SMART" id="SM00487">
    <property type="entry name" value="DEXDc"/>
    <property type="match status" value="1"/>
</dbReference>
<dbReference type="EMBL" id="OV651816">
    <property type="protein sequence ID" value="CAH1109949.1"/>
    <property type="molecule type" value="Genomic_DNA"/>
</dbReference>
<dbReference type="FunFam" id="3.40.50.10810:FF:000014">
    <property type="entry name" value="SWI/SNF-related matrix-associated actin-dependent regulator of chromatin subfamily A containing DEAD/H box 1"/>
    <property type="match status" value="1"/>
</dbReference>
<comment type="function">
    <text evidence="11">DNA helicase that possesses intrinsic ATP-dependent nucleosome-remodeling activity and is both required for DNA repair and heterochromatin organization. Promotes DNA end resection of double-strand breaks (DSBs) following DNA damage: probably acts by weakening histone DNA interactions in nucleosomes flanking DSBs.</text>
</comment>
<keyword evidence="7" id="KW-0067">ATP-binding</keyword>
<feature type="region of interest" description="Disordered" evidence="13">
    <location>
        <begin position="57"/>
        <end position="76"/>
    </location>
</feature>
<accession>A0A9P0CX65</accession>
<evidence type="ECO:0000259" key="15">
    <source>
        <dbReference type="PROSITE" id="PS51194"/>
    </source>
</evidence>
<dbReference type="GO" id="GO:0016787">
    <property type="term" value="F:hydrolase activity"/>
    <property type="evidence" value="ECO:0007669"/>
    <property type="project" value="UniProtKB-KW"/>
</dbReference>
<feature type="compositionally biased region" description="Polar residues" evidence="13">
    <location>
        <begin position="85"/>
        <end position="139"/>
    </location>
</feature>
<dbReference type="GO" id="GO:0005634">
    <property type="term" value="C:nucleus"/>
    <property type="evidence" value="ECO:0007669"/>
    <property type="project" value="UniProtKB-SubCell"/>
</dbReference>
<evidence type="ECO:0000256" key="6">
    <source>
        <dbReference type="ARBA" id="ARBA00022806"/>
    </source>
</evidence>
<dbReference type="InterPro" id="IPR038718">
    <property type="entry name" value="SNF2-like_sf"/>
</dbReference>
<evidence type="ECO:0000256" key="13">
    <source>
        <dbReference type="SAM" id="MobiDB-lite"/>
    </source>
</evidence>
<dbReference type="Gene3D" id="3.40.50.10810">
    <property type="entry name" value="Tandem AAA-ATPase domain"/>
    <property type="match status" value="1"/>
</dbReference>
<dbReference type="Pfam" id="PF00176">
    <property type="entry name" value="SNF2-rel_dom"/>
    <property type="match status" value="1"/>
</dbReference>
<evidence type="ECO:0000256" key="10">
    <source>
        <dbReference type="ARBA" id="ARBA00023242"/>
    </source>
</evidence>
<evidence type="ECO:0000256" key="5">
    <source>
        <dbReference type="ARBA" id="ARBA00022801"/>
    </source>
</evidence>
<evidence type="ECO:0000256" key="11">
    <source>
        <dbReference type="ARBA" id="ARBA00059294"/>
    </source>
</evidence>
<comment type="similarity">
    <text evidence="2">Belongs to the SNF2/RAD54 helicase family.</text>
</comment>
<dbReference type="GO" id="GO:0006325">
    <property type="term" value="P:chromatin organization"/>
    <property type="evidence" value="ECO:0007669"/>
    <property type="project" value="UniProtKB-KW"/>
</dbReference>
<dbReference type="InterPro" id="IPR014001">
    <property type="entry name" value="Helicase_ATP-bd"/>
</dbReference>
<sequence length="991" mass="113191">MSDEGSPNLQKLRDFRYQKKSQFTHDGLKSSTGIRRRIITISSDSESDLEAQRNVLSPEVQKANEDRPSNSIANNYNHQTIQQIANSSTSSSLEDNPNKSPVQQNVTSTSSNLEENHNQPPVQQNLTSSHSSGVVNSCNEKPLQENPDSSQSQSVNVVNDSSTPLTSTQVSKPASQVIVANNSAFSNRYNGYNQRSVKNPSILEKEKQMKFLLEIFPNLDAMKIHDCLSRHSFNTDAAAAELSRNYNKPVDYGYSQWRQDYEKKAEEAKQNEIANTNLFVRTHSVKREREESTKKRKVKRRRSYDSDDSTGSNSYKDKRVYDSDEDSDVEISNELTGDKKRVLDFFQTANCNELQLMNFCSKRKAEAIIEIRPFTGWIDLVDKLQTNKNLSGDLLNAAQQVLATRNNIKHLMKKCSNLAQQLERAVAAGAGVKEQPPILSSSLKLTGYQMVGLNWLVVLYSQGVNGILADEMGLGKTVQIIAFLAHLKETGAATSTHLVIVPSSTLDNWKNEFSRWCPQLRVFMYYGSMEERKQFRFDLARGMLSDFDVILTTYTIVGNSPEERKMFRVTRMHYVIFDEAHMLKNMNTQRYENLIRINAKHRILLTGTPLQNNLLELMSLLIFVMPKIFAEKADDLKSLFQKSKKEQDNDSLPTFEKEQIEQAKRIMMPFVLRRLKCDVLQDLPKKTDYVMKVPMTPTQKEQYEQLVASYKTVNAEGQSMYSGMSIMTDLRKLSNHPLLMRFHYDIDTLQEIAKLLAVDPGYKDTVVQYIVDDLTWMSDFEIHTLSKEFSCLRKFLLPDEKMLTSGKFVQLDQMLEDLKLNGHRVLIFSQYVIMLNIVEQYLRIRNHKYMRLDGGTAVNIRQDLINEFTDDSSYFIFLLSTRAGGLGINLTSADTVIIHDIDFNPYNDKQAEDRCHRMGQSKPVTVYRFVSQGTIEEGMLEMNKEKLKLEKEITTDETDNPDVKSVVRLLSSALGIDTTKATHMLSSKKVT</sequence>
<dbReference type="AlphaFoldDB" id="A0A9P0CX65"/>
<feature type="region of interest" description="Disordered" evidence="13">
    <location>
        <begin position="1"/>
        <end position="36"/>
    </location>
</feature>
<keyword evidence="4" id="KW-0547">Nucleotide-binding</keyword>
<name>A0A9P0CX65_9CUCU</name>
<dbReference type="OrthoDB" id="448448at2759"/>
<keyword evidence="8" id="KW-0156">Chromatin regulator</keyword>
<dbReference type="CDD" id="cd18793">
    <property type="entry name" value="SF2_C_SNF"/>
    <property type="match status" value="1"/>
</dbReference>
<dbReference type="InterPro" id="IPR027417">
    <property type="entry name" value="P-loop_NTPase"/>
</dbReference>
<dbReference type="GO" id="GO:0003678">
    <property type="term" value="F:DNA helicase activity"/>
    <property type="evidence" value="ECO:0007669"/>
    <property type="project" value="UniProtKB-EC"/>
</dbReference>
<evidence type="ECO:0000259" key="14">
    <source>
        <dbReference type="PROSITE" id="PS51192"/>
    </source>
</evidence>
<keyword evidence="5" id="KW-0378">Hydrolase</keyword>
<dbReference type="GO" id="GO:0005694">
    <property type="term" value="C:chromosome"/>
    <property type="evidence" value="ECO:0007669"/>
    <property type="project" value="UniProtKB-ARBA"/>
</dbReference>
<dbReference type="FunFam" id="3.40.50.300:FF:001629">
    <property type="entry name" value="Probable ATP-dependent helicase PF08_0048"/>
    <property type="match status" value="1"/>
</dbReference>
<keyword evidence="9" id="KW-0238">DNA-binding</keyword>
<dbReference type="InterPro" id="IPR001650">
    <property type="entry name" value="Helicase_C-like"/>
</dbReference>
<evidence type="ECO:0000256" key="1">
    <source>
        <dbReference type="ARBA" id="ARBA00004123"/>
    </source>
</evidence>
<comment type="subcellular location">
    <subcellularLocation>
        <location evidence="1">Nucleus</location>
    </subcellularLocation>
</comment>